<accession>A0ABQ8NJ27</accession>
<feature type="region of interest" description="Disordered" evidence="9">
    <location>
        <begin position="1"/>
        <end position="132"/>
    </location>
</feature>
<organism evidence="11 12">
    <name type="scientific">Pyricularia grisea</name>
    <name type="common">Crabgrass-specific blast fungus</name>
    <name type="synonym">Magnaporthe grisea</name>
    <dbReference type="NCBI Taxonomy" id="148305"/>
    <lineage>
        <taxon>Eukaryota</taxon>
        <taxon>Fungi</taxon>
        <taxon>Dikarya</taxon>
        <taxon>Ascomycota</taxon>
        <taxon>Pezizomycotina</taxon>
        <taxon>Sordariomycetes</taxon>
        <taxon>Sordariomycetidae</taxon>
        <taxon>Magnaporthales</taxon>
        <taxon>Pyriculariaceae</taxon>
        <taxon>Pyricularia</taxon>
    </lineage>
</organism>
<evidence type="ECO:0000256" key="10">
    <source>
        <dbReference type="SAM" id="Phobius"/>
    </source>
</evidence>
<dbReference type="PROSITE" id="PS00221">
    <property type="entry name" value="MIP"/>
    <property type="match status" value="1"/>
</dbReference>
<sequence length="553" mass="60704">MASNPDPGVLSPQEAIHASTQATSTVAASTVAASTQAPSPDLPISQPQPQPQQPSPPLPTSPSQLEQAHAFAEPEVPPPLLPTPKSATFARSTQGGSSRRRRRSRSRNRAGTATSANNPYFPGDQASTRRLRYSIDEYEDEGLRNEIGRHPDGRSMPRARPPRAYLNHPAYANLDSPAKPYTEDPKGHREFDYEVDPNTRQQYEEEYAYGTGVSHGPGMAGPQPFMRFGPTSNASHYGPDSQAPRINWKDLSREERTEVLRLPWTQWMNSNVKNHFVAMLGELIGTTMFLFFAFAGVEVANIGLPSSAPFNLAKQLYISISFGFSLMVNVWIFFRISGAQFNPAVTLALWMTGAVDAVRGVCLVISQLCGGMLASVIVRFLFPQRFSVRTSLSQNTSLVQGVFIEALLTSELVFTILMLAKEKHKATYMAPVGIGLALWIDHMVGVPFTGAGINPARSFGPCVVTATFEPEHWIYWVGPGIGALIAVAFYKLIKVLEYEMANPGADGDADNDPTQNPAKRAELAAGRRVSFQEPASARLPLREYSQREYLHKE</sequence>
<evidence type="ECO:0000313" key="12">
    <source>
        <dbReference type="Proteomes" id="UP001059893"/>
    </source>
</evidence>
<feature type="transmembrane region" description="Helical" evidence="10">
    <location>
        <begin position="432"/>
        <end position="453"/>
    </location>
</feature>
<dbReference type="Gene3D" id="1.20.1080.10">
    <property type="entry name" value="Glycerol uptake facilitator protein"/>
    <property type="match status" value="1"/>
</dbReference>
<feature type="transmembrane region" description="Helical" evidence="10">
    <location>
        <begin position="357"/>
        <end position="382"/>
    </location>
</feature>
<keyword evidence="12" id="KW-1185">Reference proteome</keyword>
<feature type="compositionally biased region" description="Low complexity" evidence="9">
    <location>
        <begin position="18"/>
        <end position="45"/>
    </location>
</feature>
<dbReference type="InterPro" id="IPR000425">
    <property type="entry name" value="MIP"/>
</dbReference>
<proteinExistence type="inferred from homology"/>
<dbReference type="PRINTS" id="PR00783">
    <property type="entry name" value="MINTRINSICP"/>
</dbReference>
<keyword evidence="4 10" id="KW-0812">Transmembrane</keyword>
<evidence type="ECO:0000256" key="3">
    <source>
        <dbReference type="ARBA" id="ARBA00022448"/>
    </source>
</evidence>
<keyword evidence="5" id="KW-0677">Repeat</keyword>
<feature type="region of interest" description="Disordered" evidence="9">
    <location>
        <begin position="505"/>
        <end position="531"/>
    </location>
</feature>
<comment type="caution">
    <text evidence="11">The sequence shown here is derived from an EMBL/GenBank/DDBJ whole genome shotgun (WGS) entry which is preliminary data.</text>
</comment>
<dbReference type="EMBL" id="JABSND010000103">
    <property type="protein sequence ID" value="KAI6297834.1"/>
    <property type="molecule type" value="Genomic_DNA"/>
</dbReference>
<feature type="transmembrane region" description="Helical" evidence="10">
    <location>
        <begin position="473"/>
        <end position="493"/>
    </location>
</feature>
<name>A0ABQ8NJ27_PYRGI</name>
<evidence type="ECO:0000256" key="1">
    <source>
        <dbReference type="ARBA" id="ARBA00004141"/>
    </source>
</evidence>
<comment type="similarity">
    <text evidence="2">Belongs to the MIP/aquaporin (TC 1.A.8) family.</text>
</comment>
<evidence type="ECO:0000256" key="6">
    <source>
        <dbReference type="ARBA" id="ARBA00022989"/>
    </source>
</evidence>
<feature type="compositionally biased region" description="Basic residues" evidence="9">
    <location>
        <begin position="98"/>
        <end position="108"/>
    </location>
</feature>
<protein>
    <recommendedName>
        <fullName evidence="13">Aquaporin-1</fullName>
    </recommendedName>
</protein>
<feature type="compositionally biased region" description="Pro residues" evidence="9">
    <location>
        <begin position="46"/>
        <end position="60"/>
    </location>
</feature>
<dbReference type="CDD" id="cd00333">
    <property type="entry name" value="MIP"/>
    <property type="match status" value="1"/>
</dbReference>
<keyword evidence="6 10" id="KW-1133">Transmembrane helix</keyword>
<comment type="catalytic activity">
    <reaction evidence="8">
        <text>H2O(in) = H2O(out)</text>
        <dbReference type="Rhea" id="RHEA:29667"/>
        <dbReference type="ChEBI" id="CHEBI:15377"/>
    </reaction>
</comment>
<feature type="transmembrane region" description="Helical" evidence="10">
    <location>
        <begin position="316"/>
        <end position="336"/>
    </location>
</feature>
<dbReference type="PANTHER" id="PTHR19139">
    <property type="entry name" value="AQUAPORIN TRANSPORTER"/>
    <property type="match status" value="1"/>
</dbReference>
<dbReference type="InterPro" id="IPR022357">
    <property type="entry name" value="MIP_CS"/>
</dbReference>
<evidence type="ECO:0000313" key="11">
    <source>
        <dbReference type="EMBL" id="KAI6297834.1"/>
    </source>
</evidence>
<feature type="transmembrane region" description="Helical" evidence="10">
    <location>
        <begin position="402"/>
        <end position="420"/>
    </location>
</feature>
<dbReference type="PANTHER" id="PTHR19139:SF283">
    <property type="entry name" value="AQUAPORIN"/>
    <property type="match status" value="1"/>
</dbReference>
<dbReference type="Proteomes" id="UP001059893">
    <property type="component" value="Unassembled WGS sequence"/>
</dbReference>
<gene>
    <name evidence="11" type="ORF">MCOR33_005927</name>
</gene>
<dbReference type="InterPro" id="IPR023271">
    <property type="entry name" value="Aquaporin-like"/>
</dbReference>
<reference evidence="11" key="1">
    <citation type="submission" date="2021-01" db="EMBL/GenBank/DDBJ databases">
        <title>Deciphering the adaptive evolutionary patterns associated with biogeogrpahic diversity in the finger millet blast pathogen Magnaporthe oryzae in Eastern Africa.</title>
        <authorList>
            <person name="Onyema G."/>
            <person name="Shittu T.A."/>
            <person name="Dodsworth S."/>
            <person name="Devilliers S."/>
            <person name="Muthumeenakshi S."/>
            <person name="Sreenivasaprasad S."/>
        </authorList>
    </citation>
    <scope>NUCLEOTIDE SEQUENCE</scope>
    <source>
        <strain evidence="11">D15/s37</strain>
    </source>
</reference>
<keyword evidence="7 10" id="KW-0472">Membrane</keyword>
<evidence type="ECO:0000256" key="2">
    <source>
        <dbReference type="ARBA" id="ARBA00006175"/>
    </source>
</evidence>
<feature type="transmembrane region" description="Helical" evidence="10">
    <location>
        <begin position="276"/>
        <end position="296"/>
    </location>
</feature>
<dbReference type="Pfam" id="PF00230">
    <property type="entry name" value="MIP"/>
    <property type="match status" value="1"/>
</dbReference>
<keyword evidence="3" id="KW-0813">Transport</keyword>
<evidence type="ECO:0000256" key="4">
    <source>
        <dbReference type="ARBA" id="ARBA00022692"/>
    </source>
</evidence>
<evidence type="ECO:0008006" key="13">
    <source>
        <dbReference type="Google" id="ProtNLM"/>
    </source>
</evidence>
<comment type="subcellular location">
    <subcellularLocation>
        <location evidence="1">Membrane</location>
        <topology evidence="1">Multi-pass membrane protein</topology>
    </subcellularLocation>
</comment>
<evidence type="ECO:0000256" key="5">
    <source>
        <dbReference type="ARBA" id="ARBA00022737"/>
    </source>
</evidence>
<evidence type="ECO:0000256" key="7">
    <source>
        <dbReference type="ARBA" id="ARBA00023136"/>
    </source>
</evidence>
<feature type="region of interest" description="Disordered" evidence="9">
    <location>
        <begin position="220"/>
        <end position="245"/>
    </location>
</feature>
<dbReference type="InterPro" id="IPR034294">
    <property type="entry name" value="Aquaporin_transptr"/>
</dbReference>
<evidence type="ECO:0000256" key="8">
    <source>
        <dbReference type="ARBA" id="ARBA00034651"/>
    </source>
</evidence>
<evidence type="ECO:0000256" key="9">
    <source>
        <dbReference type="SAM" id="MobiDB-lite"/>
    </source>
</evidence>
<dbReference type="SUPFAM" id="SSF81338">
    <property type="entry name" value="Aquaporin-like"/>
    <property type="match status" value="1"/>
</dbReference>